<keyword evidence="2" id="KW-1185">Reference proteome</keyword>
<sequence>MRVESHRTSVRYILDNYPDCPQRDMALNILRKGNVDLAEAWLDALDEMIAKGQSALAADDTKVRRSTG</sequence>
<evidence type="ECO:0000313" key="2">
    <source>
        <dbReference type="Proteomes" id="UP000199144"/>
    </source>
</evidence>
<dbReference type="OrthoDB" id="7875683at2"/>
<reference evidence="1 2" key="1">
    <citation type="submission" date="2016-10" db="EMBL/GenBank/DDBJ databases">
        <authorList>
            <person name="de Groot N.N."/>
        </authorList>
    </citation>
    <scope>NUCLEOTIDE SEQUENCE [LARGE SCALE GENOMIC DNA]</scope>
    <source>
        <strain evidence="1 2">DSM 15283</strain>
    </source>
</reference>
<dbReference type="Proteomes" id="UP000199144">
    <property type="component" value="Unassembled WGS sequence"/>
</dbReference>
<protein>
    <submittedName>
        <fullName evidence="1">Uncharacterized protein</fullName>
    </submittedName>
</protein>
<accession>A0A1I4PTI8</accession>
<proteinExistence type="predicted"/>
<dbReference type="EMBL" id="FOTQ01000006">
    <property type="protein sequence ID" value="SFM30876.1"/>
    <property type="molecule type" value="Genomic_DNA"/>
</dbReference>
<organism evidence="1 2">
    <name type="scientific">Shimia aestuarii</name>
    <dbReference type="NCBI Taxonomy" id="254406"/>
    <lineage>
        <taxon>Bacteria</taxon>
        <taxon>Pseudomonadati</taxon>
        <taxon>Pseudomonadota</taxon>
        <taxon>Alphaproteobacteria</taxon>
        <taxon>Rhodobacterales</taxon>
        <taxon>Roseobacteraceae</taxon>
    </lineage>
</organism>
<evidence type="ECO:0000313" key="1">
    <source>
        <dbReference type="EMBL" id="SFM30876.1"/>
    </source>
</evidence>
<dbReference type="STRING" id="254406.SAMN04488042_10617"/>
<gene>
    <name evidence="1" type="ORF">SAMN04488042_10617</name>
</gene>
<dbReference type="AlphaFoldDB" id="A0A1I4PTI8"/>
<name>A0A1I4PTI8_9RHOB</name>
<dbReference type="RefSeq" id="WP_131814382.1">
    <property type="nucleotide sequence ID" value="NZ_FOTQ01000006.1"/>
</dbReference>